<keyword evidence="2" id="KW-0472">Membrane</keyword>
<sequence length="232" mass="26895">MNKQWQAYSEKYLTITPREQYMVLLTGLIAIIFIIYNFFIDDNSLKIVQLEKQIRQVNMDNRTAKSSIVIFEEGLSKDPNASLNKQISQYKERLNKVDINLLKLTSDLIDPVQMRYALMQLLKTQKGVSLQSFQVIAAQPLNIATSTAEANIAGTKAAEIDPNQQALVLYRHAIKIKLSGSYFQLRDYLTQLEGLSWKFFWQEFNYQLKEYPVSELEIEMYSLSTKREFIGV</sequence>
<dbReference type="Proteomes" id="UP000321525">
    <property type="component" value="Unassembled WGS sequence"/>
</dbReference>
<dbReference type="AlphaFoldDB" id="A0A5C6Q7S3"/>
<keyword evidence="1" id="KW-0175">Coiled coil</keyword>
<dbReference type="RefSeq" id="WP_146800486.1">
    <property type="nucleotide sequence ID" value="NZ_VOLP01000026.1"/>
</dbReference>
<name>A0A5C6Q7S3_9GAMM</name>
<evidence type="ECO:0000256" key="1">
    <source>
        <dbReference type="SAM" id="Coils"/>
    </source>
</evidence>
<keyword evidence="2" id="KW-0812">Transmembrane</keyword>
<keyword evidence="5" id="KW-1185">Reference proteome</keyword>
<evidence type="ECO:0000313" key="6">
    <source>
        <dbReference type="Proteomes" id="UP000321917"/>
    </source>
</evidence>
<feature type="transmembrane region" description="Helical" evidence="2">
    <location>
        <begin position="21"/>
        <end position="39"/>
    </location>
</feature>
<evidence type="ECO:0000313" key="4">
    <source>
        <dbReference type="EMBL" id="TWX64647.1"/>
    </source>
</evidence>
<feature type="coiled-coil region" evidence="1">
    <location>
        <begin position="47"/>
        <end position="100"/>
    </location>
</feature>
<evidence type="ECO:0000313" key="5">
    <source>
        <dbReference type="Proteomes" id="UP000321525"/>
    </source>
</evidence>
<evidence type="ECO:0008006" key="7">
    <source>
        <dbReference type="Google" id="ProtNLM"/>
    </source>
</evidence>
<gene>
    <name evidence="3" type="ORF">ESZ26_16135</name>
    <name evidence="4" type="ORF">ESZ27_14190</name>
</gene>
<keyword evidence="2" id="KW-1133">Transmembrane helix</keyword>
<dbReference type="EMBL" id="VOLR01000027">
    <property type="protein sequence ID" value="TWX55631.1"/>
    <property type="molecule type" value="Genomic_DNA"/>
</dbReference>
<dbReference type="Proteomes" id="UP000321917">
    <property type="component" value="Unassembled WGS sequence"/>
</dbReference>
<comment type="caution">
    <text evidence="4">The sequence shown here is derived from an EMBL/GenBank/DDBJ whole genome shotgun (WGS) entry which is preliminary data.</text>
</comment>
<evidence type="ECO:0000256" key="2">
    <source>
        <dbReference type="SAM" id="Phobius"/>
    </source>
</evidence>
<proteinExistence type="predicted"/>
<dbReference type="OrthoDB" id="9151209at2"/>
<reference evidence="4 6" key="1">
    <citation type="submission" date="2019-07" db="EMBL/GenBank/DDBJ databases">
        <title>Genomes of sea-ice associated Colwellia species.</title>
        <authorList>
            <person name="Bowman J.P."/>
        </authorList>
    </citation>
    <scope>NUCLEOTIDE SEQUENCE [LARGE SCALE GENOMIC DNA]</scope>
    <source>
        <strain evidence="3 5">ACAM 607</strain>
        <strain evidence="4 6">IC036</strain>
    </source>
</reference>
<evidence type="ECO:0000313" key="3">
    <source>
        <dbReference type="EMBL" id="TWX55631.1"/>
    </source>
</evidence>
<accession>A0A5C6Q7S3</accession>
<dbReference type="EMBL" id="VOLQ01000030">
    <property type="protein sequence ID" value="TWX64647.1"/>
    <property type="molecule type" value="Genomic_DNA"/>
</dbReference>
<protein>
    <recommendedName>
        <fullName evidence="7">MSHA biogenesis protein MshJ</fullName>
    </recommendedName>
</protein>
<organism evidence="4 6">
    <name type="scientific">Colwellia hornerae</name>
    <dbReference type="NCBI Taxonomy" id="89402"/>
    <lineage>
        <taxon>Bacteria</taxon>
        <taxon>Pseudomonadati</taxon>
        <taxon>Pseudomonadota</taxon>
        <taxon>Gammaproteobacteria</taxon>
        <taxon>Alteromonadales</taxon>
        <taxon>Colwelliaceae</taxon>
        <taxon>Colwellia</taxon>
    </lineage>
</organism>